<evidence type="ECO:0000313" key="3">
    <source>
        <dbReference type="Proteomes" id="UP000270296"/>
    </source>
</evidence>
<feature type="region of interest" description="Disordered" evidence="1">
    <location>
        <begin position="366"/>
        <end position="389"/>
    </location>
</feature>
<sequence>MEVESTLVCRRVDVLSSSFSVYQNWKTTDICKYGIQLKDFLEDFELIKSALDDVIENSITEISYRSASIKEDVANTVEKLNGCLMKLKIAVRRQLWSCARTLDSVERQMLEDSRSAVQLLRMAVTYSPCFEGLQSDITSLRSLERVLPCGLESEISSLYERMRDVQSVSVQRSDLSRKCVALQDSVLQTICNLSAQLSRDNMSCYLYGDMVTRARAAVAECRCRLVEFLERLSTTDGVQTLFDECQLLLHKCCISDDSLQKISTEHRPDVVQLKGMNLPRFSSFVSEALPVELSSVTVTGHEKEAHATLHAVTDLTVSSIVTLQTPSISVDGIDGSLSVVSQPSEENVIRALPEVIEKAKTELESQSFEALPSPEKSTEDLLPSAPSVELHNSEVSKMGRFIER</sequence>
<dbReference type="Proteomes" id="UP000270296">
    <property type="component" value="Unassembled WGS sequence"/>
</dbReference>
<dbReference type="AlphaFoldDB" id="A0A183J5S8"/>
<organism evidence="4">
    <name type="scientific">Soboliphyme baturini</name>
    <dbReference type="NCBI Taxonomy" id="241478"/>
    <lineage>
        <taxon>Eukaryota</taxon>
        <taxon>Metazoa</taxon>
        <taxon>Ecdysozoa</taxon>
        <taxon>Nematoda</taxon>
        <taxon>Enoplea</taxon>
        <taxon>Dorylaimia</taxon>
        <taxon>Dioctophymatida</taxon>
        <taxon>Dioctophymatoidea</taxon>
        <taxon>Soboliphymatidae</taxon>
        <taxon>Soboliphyme</taxon>
    </lineage>
</organism>
<keyword evidence="3" id="KW-1185">Reference proteome</keyword>
<dbReference type="WBParaSite" id="SBAD_0001161001-mRNA-1">
    <property type="protein sequence ID" value="SBAD_0001161001-mRNA-1"/>
    <property type="gene ID" value="SBAD_0001161001"/>
</dbReference>
<reference evidence="4" key="1">
    <citation type="submission" date="2016-06" db="UniProtKB">
        <authorList>
            <consortium name="WormBaseParasite"/>
        </authorList>
    </citation>
    <scope>IDENTIFICATION</scope>
</reference>
<reference evidence="2 3" key="2">
    <citation type="submission" date="2018-11" db="EMBL/GenBank/DDBJ databases">
        <authorList>
            <consortium name="Pathogen Informatics"/>
        </authorList>
    </citation>
    <scope>NUCLEOTIDE SEQUENCE [LARGE SCALE GENOMIC DNA]</scope>
</reference>
<gene>
    <name evidence="2" type="ORF">SBAD_LOCUS11226</name>
</gene>
<proteinExistence type="predicted"/>
<protein>
    <submittedName>
        <fullName evidence="4">Conserved oligomeric Golgi complex subunit 3</fullName>
    </submittedName>
</protein>
<evidence type="ECO:0000313" key="4">
    <source>
        <dbReference type="WBParaSite" id="SBAD_0001161001-mRNA-1"/>
    </source>
</evidence>
<accession>A0A183J5S8</accession>
<dbReference type="EMBL" id="UZAM01015284">
    <property type="protein sequence ID" value="VDP38137.1"/>
    <property type="molecule type" value="Genomic_DNA"/>
</dbReference>
<evidence type="ECO:0000313" key="2">
    <source>
        <dbReference type="EMBL" id="VDP38137.1"/>
    </source>
</evidence>
<name>A0A183J5S8_9BILA</name>
<evidence type="ECO:0000256" key="1">
    <source>
        <dbReference type="SAM" id="MobiDB-lite"/>
    </source>
</evidence>